<dbReference type="PANTHER" id="PTHR22836:SF0">
    <property type="entry name" value="PRE-MRNA 3' END PROCESSING PROTEIN WDR33"/>
    <property type="match status" value="1"/>
</dbReference>
<dbReference type="EMBL" id="JAATIQ010000695">
    <property type="protein sequence ID" value="KAF4348357.1"/>
    <property type="molecule type" value="Genomic_DNA"/>
</dbReference>
<dbReference type="PROSITE" id="PS50082">
    <property type="entry name" value="WD_REPEATS_2"/>
    <property type="match status" value="1"/>
</dbReference>
<feature type="compositionally biased region" description="Low complexity" evidence="2">
    <location>
        <begin position="161"/>
        <end position="203"/>
    </location>
</feature>
<dbReference type="Proteomes" id="UP000583929">
    <property type="component" value="Unassembled WGS sequence"/>
</dbReference>
<dbReference type="Pfam" id="PF00400">
    <property type="entry name" value="WD40"/>
    <property type="match status" value="1"/>
</dbReference>
<feature type="repeat" description="WD" evidence="1">
    <location>
        <begin position="12"/>
        <end position="43"/>
    </location>
</feature>
<keyword evidence="4" id="KW-1185">Reference proteome</keyword>
<evidence type="ECO:0000313" key="4">
    <source>
        <dbReference type="Proteomes" id="UP000583929"/>
    </source>
</evidence>
<evidence type="ECO:0000256" key="2">
    <source>
        <dbReference type="SAM" id="MobiDB-lite"/>
    </source>
</evidence>
<dbReference type="GO" id="GO:0031124">
    <property type="term" value="P:mRNA 3'-end processing"/>
    <property type="evidence" value="ECO:0007669"/>
    <property type="project" value="InterPro"/>
</dbReference>
<dbReference type="PANTHER" id="PTHR22836">
    <property type="entry name" value="WD40 REPEAT PROTEIN"/>
    <property type="match status" value="1"/>
</dbReference>
<dbReference type="InterPro" id="IPR001680">
    <property type="entry name" value="WD40_rpt"/>
</dbReference>
<dbReference type="Gene3D" id="2.130.10.10">
    <property type="entry name" value="YVTN repeat-like/Quinoprotein amine dehydrogenase"/>
    <property type="match status" value="1"/>
</dbReference>
<dbReference type="SUPFAM" id="SSF50978">
    <property type="entry name" value="WD40 repeat-like"/>
    <property type="match status" value="1"/>
</dbReference>
<name>A0A7J6DQH6_CANSA</name>
<gene>
    <name evidence="3" type="ORF">G4B88_007883</name>
</gene>
<accession>A0A7J6DQH6</accession>
<evidence type="ECO:0000313" key="3">
    <source>
        <dbReference type="EMBL" id="KAF4348357.1"/>
    </source>
</evidence>
<proteinExistence type="predicted"/>
<sequence length="240" mass="26412">MYEHETPQIEIPSAHDNSVWDLAWHPIGYLLCSGSNDHTTKFWCRNRPGDTARDFTFNMGQIQGYGEQNPALAGRFTSIFPVSDGPTTPGPFPLGLTRNEGTIPGVGVAMPLSIPSLDPSAQGDQKHHLISMSLGASLLPSQPHPSLTAANQQQLFEQYPQHMPQQHQTHHQALPQQRPSMPMPPNMQQRQPTHLPLLPNPHLSRPPPQIPPRGFSSSVPASLPMPSSLPSHSMPRPMEV</sequence>
<feature type="compositionally biased region" description="Low complexity" evidence="2">
    <location>
        <begin position="216"/>
        <end position="240"/>
    </location>
</feature>
<dbReference type="PROSITE" id="PS50294">
    <property type="entry name" value="WD_REPEATS_REGION"/>
    <property type="match status" value="1"/>
</dbReference>
<keyword evidence="1" id="KW-0853">WD repeat</keyword>
<comment type="caution">
    <text evidence="3">The sequence shown here is derived from an EMBL/GenBank/DDBJ whole genome shotgun (WGS) entry which is preliminary data.</text>
</comment>
<reference evidence="3 4" key="1">
    <citation type="journal article" date="2020" name="bioRxiv">
        <title>Sequence and annotation of 42 cannabis genomes reveals extensive copy number variation in cannabinoid synthesis and pathogen resistance genes.</title>
        <authorList>
            <person name="Mckernan K.J."/>
            <person name="Helbert Y."/>
            <person name="Kane L.T."/>
            <person name="Ebling H."/>
            <person name="Zhang L."/>
            <person name="Liu B."/>
            <person name="Eaton Z."/>
            <person name="Mclaughlin S."/>
            <person name="Kingan S."/>
            <person name="Baybayan P."/>
            <person name="Concepcion G."/>
            <person name="Jordan M."/>
            <person name="Riva A."/>
            <person name="Barbazuk W."/>
            <person name="Harkins T."/>
        </authorList>
    </citation>
    <scope>NUCLEOTIDE SEQUENCE [LARGE SCALE GENOMIC DNA]</scope>
    <source>
        <strain evidence="4">cv. Jamaican Lion 4</strain>
        <tissue evidence="3">Leaf</tissue>
    </source>
</reference>
<organism evidence="3 4">
    <name type="scientific">Cannabis sativa</name>
    <name type="common">Hemp</name>
    <name type="synonym">Marijuana</name>
    <dbReference type="NCBI Taxonomy" id="3483"/>
    <lineage>
        <taxon>Eukaryota</taxon>
        <taxon>Viridiplantae</taxon>
        <taxon>Streptophyta</taxon>
        <taxon>Embryophyta</taxon>
        <taxon>Tracheophyta</taxon>
        <taxon>Spermatophyta</taxon>
        <taxon>Magnoliopsida</taxon>
        <taxon>eudicotyledons</taxon>
        <taxon>Gunneridae</taxon>
        <taxon>Pentapetalae</taxon>
        <taxon>rosids</taxon>
        <taxon>fabids</taxon>
        <taxon>Rosales</taxon>
        <taxon>Cannabaceae</taxon>
        <taxon>Cannabis</taxon>
    </lineage>
</organism>
<dbReference type="InterPro" id="IPR045245">
    <property type="entry name" value="Pfs2-like"/>
</dbReference>
<feature type="region of interest" description="Disordered" evidence="2">
    <location>
        <begin position="161"/>
        <end position="240"/>
    </location>
</feature>
<dbReference type="GO" id="GO:0005847">
    <property type="term" value="C:mRNA cleavage and polyadenylation specificity factor complex"/>
    <property type="evidence" value="ECO:0007669"/>
    <property type="project" value="TreeGrafter"/>
</dbReference>
<dbReference type="AlphaFoldDB" id="A0A7J6DQH6"/>
<dbReference type="InterPro" id="IPR036322">
    <property type="entry name" value="WD40_repeat_dom_sf"/>
</dbReference>
<protein>
    <submittedName>
        <fullName evidence="3">Uncharacterized protein</fullName>
    </submittedName>
</protein>
<dbReference type="InterPro" id="IPR015943">
    <property type="entry name" value="WD40/YVTN_repeat-like_dom_sf"/>
</dbReference>
<evidence type="ECO:0000256" key="1">
    <source>
        <dbReference type="PROSITE-ProRule" id="PRU00221"/>
    </source>
</evidence>
<dbReference type="SMART" id="SM00320">
    <property type="entry name" value="WD40"/>
    <property type="match status" value="1"/>
</dbReference>